<evidence type="ECO:0000256" key="10">
    <source>
        <dbReference type="ARBA" id="ARBA00047984"/>
    </source>
</evidence>
<comment type="similarity">
    <text evidence="2">Belongs to the DNA2/NAM7 helicase family. SDE3 subfamily.</text>
</comment>
<dbReference type="GO" id="GO:0016787">
    <property type="term" value="F:hydrolase activity"/>
    <property type="evidence" value="ECO:0007669"/>
    <property type="project" value="UniProtKB-KW"/>
</dbReference>
<keyword evidence="4" id="KW-0963">Cytoplasm</keyword>
<dbReference type="CDD" id="cd18808">
    <property type="entry name" value="SF1_C_Upf1"/>
    <property type="match status" value="1"/>
</dbReference>
<dbReference type="InterPro" id="IPR027417">
    <property type="entry name" value="P-loop_NTPase"/>
</dbReference>
<keyword evidence="6" id="KW-0378">Hydrolase</keyword>
<sequence>MGSIYGGDEERSVISDKGDIGFIDFDNDMSQCCYDCSTEGVTKISIPFPLVNNKPQFGYVGDTIVDKITVLNTSNDSIELHKAEIYDSKPEKSFTLSLMEPPSANSDVEYIQQYLETFSLEDRVLQPGKPLIIWLSCKPKELGLHTAAVHITTEEDTIERLVFVLAVDKVAESLAGNKKFRREIKKKQWPNLITNDVIPGSRPPKASIQYFKNKLPLYPIPDDVRELLKQRQIPELLEQGLTKQNYTSYFKHLVIMEEIKMEDDMRGYDMDHVKMKSKGSRFLTLEVPGLAEKRPSLVYGDSIFARLATVNEYDPSPTYQGFIHRVEAEVVFLNFEQGFHSRFRASNLYNVQFTYNRLNMRRLYQAIEASQRLAAEFLFPDDSLRSRVIHTNPLVPISCLLNEEQKNAVEMILGCKGGAPYVIYGPPGTGKTMTVIEAILQLYQTQKSARILVCAPSNSAADHILEKLLVQDAVRVQNRDILRLNALTRPLEDIKPDYFKFSYYDEAERLFRCPPYMTLRRYKIVISTYASSSLLYAEGIKREHFSHIFLDEAGQASEPETMVPLSNLCSRRTVVVLAGDPKQLGPVIYSKDAERYGLGKSYLERLFEFKFYDESDQNYVIKLVKNYRCHPAILHLPSNLFYQGELIACKDDDTSFSSASEDLLPNKDFPVLFFGIQGYDEREGSNPSWFNRIEASKTVEIIRHLTETKGLSDEDIGVIAPYRQQVLKIKKALEGIERSNIQVGSVEQFQGQERQVIIVSTVRSTIKHKDFDIAHCLGFLSNPRRFNVAITRARSLLIVIGNPHIVCKDPYWNKLLWHCVDNGSYKGCFLPAREDLLDKLTAEGNLDNDPWQGDCCDLGKQDGSGELSQENEWGESSQGGGWDQVNCDPPWEGGYCETQDETSQGGGWNQVNCDPPWEGEYCEAQDKTYQGGELNQVNSDPSWEGENCGARDENFLEREWVAPSQGEGWDQSTQVICDPPWNGDCEPGDKPPQEQGLGKPPQEEAGQSSQIECKEVCKDVEAGEATAEPAVTSEWSDGWSMP</sequence>
<evidence type="ECO:0000256" key="4">
    <source>
        <dbReference type="ARBA" id="ARBA00022490"/>
    </source>
</evidence>
<keyword evidence="16" id="KW-1185">Reference proteome</keyword>
<dbReference type="GO" id="GO:0031047">
    <property type="term" value="P:regulatory ncRNA-mediated gene silencing"/>
    <property type="evidence" value="ECO:0007669"/>
    <property type="project" value="UniProtKB-KW"/>
</dbReference>
<dbReference type="GO" id="GO:0005524">
    <property type="term" value="F:ATP binding"/>
    <property type="evidence" value="ECO:0007669"/>
    <property type="project" value="UniProtKB-KW"/>
</dbReference>
<keyword evidence="8" id="KW-0067">ATP-binding</keyword>
<dbReference type="Gene3D" id="3.40.50.300">
    <property type="entry name" value="P-loop containing nucleotide triphosphate hydrolases"/>
    <property type="match status" value="2"/>
</dbReference>
<feature type="domain" description="DNA2/NAM7 helicase-like C-terminal" evidence="13">
    <location>
        <begin position="600"/>
        <end position="803"/>
    </location>
</feature>
<evidence type="ECO:0000256" key="1">
    <source>
        <dbReference type="ARBA" id="ARBA00004496"/>
    </source>
</evidence>
<evidence type="ECO:0000256" key="5">
    <source>
        <dbReference type="ARBA" id="ARBA00022741"/>
    </source>
</evidence>
<protein>
    <recommendedName>
        <fullName evidence="3">RNA helicase</fullName>
        <ecNumber evidence="3">3.6.4.13</ecNumber>
    </recommendedName>
</protein>
<dbReference type="FunFam" id="3.40.50.300:FF:001295">
    <property type="entry name" value="Probable RNA helicase SDE3"/>
    <property type="match status" value="1"/>
</dbReference>
<evidence type="ECO:0000259" key="12">
    <source>
        <dbReference type="Pfam" id="PF13086"/>
    </source>
</evidence>
<comment type="subcellular location">
    <subcellularLocation>
        <location evidence="1">Cytoplasm</location>
    </subcellularLocation>
</comment>
<evidence type="ECO:0000259" key="13">
    <source>
        <dbReference type="Pfam" id="PF13087"/>
    </source>
</evidence>
<dbReference type="GO" id="GO:0032574">
    <property type="term" value="F:5'-3' RNA helicase activity"/>
    <property type="evidence" value="ECO:0007669"/>
    <property type="project" value="InterPro"/>
</dbReference>
<gene>
    <name evidence="15" type="ORF">DCAR_0102464</name>
</gene>
<proteinExistence type="inferred from homology"/>
<dbReference type="GO" id="GO:0008168">
    <property type="term" value="F:methyltransferase activity"/>
    <property type="evidence" value="ECO:0007669"/>
    <property type="project" value="InterPro"/>
</dbReference>
<organism evidence="15 16">
    <name type="scientific">Daucus carota subsp. sativus</name>
    <name type="common">Carrot</name>
    <dbReference type="NCBI Taxonomy" id="79200"/>
    <lineage>
        <taxon>Eukaryota</taxon>
        <taxon>Viridiplantae</taxon>
        <taxon>Streptophyta</taxon>
        <taxon>Embryophyta</taxon>
        <taxon>Tracheophyta</taxon>
        <taxon>Spermatophyta</taxon>
        <taxon>Magnoliopsida</taxon>
        <taxon>eudicotyledons</taxon>
        <taxon>Gunneridae</taxon>
        <taxon>Pentapetalae</taxon>
        <taxon>asterids</taxon>
        <taxon>campanulids</taxon>
        <taxon>Apiales</taxon>
        <taxon>Apiaceae</taxon>
        <taxon>Apioideae</taxon>
        <taxon>Scandiceae</taxon>
        <taxon>Daucinae</taxon>
        <taxon>Daucus</taxon>
        <taxon>Daucus sect. Daucus</taxon>
    </lineage>
</organism>
<dbReference type="Proteomes" id="UP000077755">
    <property type="component" value="Chromosome 1"/>
</dbReference>
<feature type="domain" description="DNA2/NAM7 helicase helicase" evidence="12">
    <location>
        <begin position="518"/>
        <end position="591"/>
    </location>
</feature>
<reference evidence="15" key="1">
    <citation type="journal article" date="2016" name="Nat. Genet.">
        <title>A high-quality carrot genome assembly provides new insights into carotenoid accumulation and asterid genome evolution.</title>
        <authorList>
            <person name="Iorizzo M."/>
            <person name="Ellison S."/>
            <person name="Senalik D."/>
            <person name="Zeng P."/>
            <person name="Satapoomin P."/>
            <person name="Huang J."/>
            <person name="Bowman M."/>
            <person name="Iovene M."/>
            <person name="Sanseverino W."/>
            <person name="Cavagnaro P."/>
            <person name="Yildiz M."/>
            <person name="Macko-Podgorni A."/>
            <person name="Moranska E."/>
            <person name="Grzebelus E."/>
            <person name="Grzebelus D."/>
            <person name="Ashrafi H."/>
            <person name="Zheng Z."/>
            <person name="Cheng S."/>
            <person name="Spooner D."/>
            <person name="Van Deynze A."/>
            <person name="Simon P."/>
        </authorList>
    </citation>
    <scope>NUCLEOTIDE SEQUENCE</scope>
    <source>
        <tissue evidence="15">Leaf</tissue>
    </source>
</reference>
<evidence type="ECO:0000259" key="14">
    <source>
        <dbReference type="Pfam" id="PF21634"/>
    </source>
</evidence>
<dbReference type="InterPro" id="IPR041679">
    <property type="entry name" value="DNA2/NAM7-like_C"/>
</dbReference>
<evidence type="ECO:0000256" key="8">
    <source>
        <dbReference type="ARBA" id="ARBA00022840"/>
    </source>
</evidence>
<dbReference type="Pfam" id="PF13086">
    <property type="entry name" value="AAA_11"/>
    <property type="match status" value="2"/>
</dbReference>
<dbReference type="GO" id="GO:0003723">
    <property type="term" value="F:RNA binding"/>
    <property type="evidence" value="ECO:0007669"/>
    <property type="project" value="InterPro"/>
</dbReference>
<dbReference type="GO" id="GO:0032259">
    <property type="term" value="P:methylation"/>
    <property type="evidence" value="ECO:0007669"/>
    <property type="project" value="InterPro"/>
</dbReference>
<feature type="domain" description="DNA2/NAM7 helicase helicase" evidence="12">
    <location>
        <begin position="401"/>
        <end position="488"/>
    </location>
</feature>
<dbReference type="PROSITE" id="PS00092">
    <property type="entry name" value="N6_MTASE"/>
    <property type="match status" value="1"/>
</dbReference>
<keyword evidence="9" id="KW-0943">RNA-mediated gene silencing</keyword>
<dbReference type="InterPro" id="IPR041677">
    <property type="entry name" value="DNA2/NAM7_AAA_11"/>
</dbReference>
<dbReference type="CDD" id="cd18038">
    <property type="entry name" value="DEXXQc_Helz-like"/>
    <property type="match status" value="1"/>
</dbReference>
<reference evidence="15" key="2">
    <citation type="submission" date="2022-03" db="EMBL/GenBank/DDBJ databases">
        <title>Draft title - Genomic analysis of global carrot germplasm unveils the trajectory of domestication and the origin of high carotenoid orange carrot.</title>
        <authorList>
            <person name="Iorizzo M."/>
            <person name="Ellison S."/>
            <person name="Senalik D."/>
            <person name="Macko-Podgorni A."/>
            <person name="Grzebelus D."/>
            <person name="Bostan H."/>
            <person name="Rolling W."/>
            <person name="Curaba J."/>
            <person name="Simon P."/>
        </authorList>
    </citation>
    <scope>NUCLEOTIDE SEQUENCE</scope>
    <source>
        <tissue evidence="15">Leaf</tissue>
    </source>
</reference>
<evidence type="ECO:0000256" key="3">
    <source>
        <dbReference type="ARBA" id="ARBA00012552"/>
    </source>
</evidence>
<dbReference type="GO" id="GO:0005737">
    <property type="term" value="C:cytoplasm"/>
    <property type="evidence" value="ECO:0007669"/>
    <property type="project" value="UniProtKB-SubCell"/>
</dbReference>
<evidence type="ECO:0000256" key="2">
    <source>
        <dbReference type="ARBA" id="ARBA00005601"/>
    </source>
</evidence>
<dbReference type="PANTHER" id="PTHR45418">
    <property type="entry name" value="CANCER/TESTIS ANTIGEN 55"/>
    <property type="match status" value="1"/>
</dbReference>
<dbReference type="KEGG" id="dcr:108225519"/>
<evidence type="ECO:0000313" key="16">
    <source>
        <dbReference type="Proteomes" id="UP000077755"/>
    </source>
</evidence>
<comment type="catalytic activity">
    <reaction evidence="10">
        <text>ATP + H2O = ADP + phosphate + H(+)</text>
        <dbReference type="Rhea" id="RHEA:13065"/>
        <dbReference type="ChEBI" id="CHEBI:15377"/>
        <dbReference type="ChEBI" id="CHEBI:15378"/>
        <dbReference type="ChEBI" id="CHEBI:30616"/>
        <dbReference type="ChEBI" id="CHEBI:43474"/>
        <dbReference type="ChEBI" id="CHEBI:456216"/>
        <dbReference type="EC" id="3.6.4.13"/>
    </reaction>
</comment>
<dbReference type="PANTHER" id="PTHR45418:SF1">
    <property type="entry name" value="CANCER_TESTIS ANTIGEN 55"/>
    <property type="match status" value="1"/>
</dbReference>
<dbReference type="InterPro" id="IPR002052">
    <property type="entry name" value="DNA_methylase_N6_adenine_CS"/>
</dbReference>
<dbReference type="Pfam" id="PF21634">
    <property type="entry name" value="MOV-10_beta-barrel"/>
    <property type="match status" value="1"/>
</dbReference>
<evidence type="ECO:0000313" key="15">
    <source>
        <dbReference type="EMBL" id="WOG83289.1"/>
    </source>
</evidence>
<evidence type="ECO:0000256" key="7">
    <source>
        <dbReference type="ARBA" id="ARBA00022806"/>
    </source>
</evidence>
<feature type="domain" description="Helicase MOV-10-like beta-barrel" evidence="14">
    <location>
        <begin position="268"/>
        <end position="353"/>
    </location>
</feature>
<dbReference type="SUPFAM" id="SSF52540">
    <property type="entry name" value="P-loop containing nucleoside triphosphate hydrolases"/>
    <property type="match status" value="1"/>
</dbReference>
<dbReference type="EMBL" id="CP093343">
    <property type="protein sequence ID" value="WOG83289.1"/>
    <property type="molecule type" value="Genomic_DNA"/>
</dbReference>
<dbReference type="FunFam" id="3.40.50.300:FF:001468">
    <property type="entry name" value="Probable RNA helicase SDE3"/>
    <property type="match status" value="1"/>
</dbReference>
<dbReference type="InterPro" id="IPR049080">
    <property type="entry name" value="MOV-10-like_beta-barrel"/>
</dbReference>
<accession>A0AAF0W6J2</accession>
<dbReference type="Pfam" id="PF13087">
    <property type="entry name" value="AAA_12"/>
    <property type="match status" value="1"/>
</dbReference>
<feature type="region of interest" description="Disordered" evidence="11">
    <location>
        <begin position="963"/>
        <end position="1012"/>
    </location>
</feature>
<dbReference type="InterPro" id="IPR026122">
    <property type="entry name" value="MOV-10/SDE3_DEXXQ/H-box"/>
</dbReference>
<dbReference type="InterPro" id="IPR047187">
    <property type="entry name" value="SF1_C_Upf1"/>
</dbReference>
<keyword evidence="7" id="KW-0347">Helicase</keyword>
<dbReference type="AlphaFoldDB" id="A0AAF0W6J2"/>
<dbReference type="EC" id="3.6.4.13" evidence="3"/>
<evidence type="ECO:0000256" key="9">
    <source>
        <dbReference type="ARBA" id="ARBA00023158"/>
    </source>
</evidence>
<keyword evidence="5" id="KW-0547">Nucleotide-binding</keyword>
<name>A0AAF0W6J2_DAUCS</name>
<evidence type="ECO:0000256" key="11">
    <source>
        <dbReference type="SAM" id="MobiDB-lite"/>
    </source>
</evidence>
<evidence type="ECO:0000256" key="6">
    <source>
        <dbReference type="ARBA" id="ARBA00022801"/>
    </source>
</evidence>